<keyword evidence="6" id="KW-0064">Aspartyl protease</keyword>
<dbReference type="PANTHER" id="PTHR37984:SF5">
    <property type="entry name" value="PROTEIN NYNRIN-LIKE"/>
    <property type="match status" value="1"/>
</dbReference>
<dbReference type="Gene3D" id="3.10.10.10">
    <property type="entry name" value="HIV Type 1 Reverse Transcriptase, subunit A, domain 1"/>
    <property type="match status" value="1"/>
</dbReference>
<dbReference type="FunFam" id="1.10.340.70:FF:000001">
    <property type="entry name" value="Retrovirus-related Pol polyprotein from transposon gypsy-like Protein"/>
    <property type="match status" value="1"/>
</dbReference>
<gene>
    <name evidence="21" type="ORF">E3N88_24417</name>
</gene>
<feature type="compositionally biased region" description="Basic and acidic residues" evidence="17">
    <location>
        <begin position="1256"/>
        <end position="1267"/>
    </location>
</feature>
<comment type="caution">
    <text evidence="21">The sequence shown here is derived from an EMBL/GenBank/DDBJ whole genome shotgun (WGS) entry which is preliminary data.</text>
</comment>
<dbReference type="InterPro" id="IPR041577">
    <property type="entry name" value="RT_RNaseH_2"/>
</dbReference>
<dbReference type="CDD" id="cd12254">
    <property type="entry name" value="RRM_hnRNPH_ESRPs_RBM12_like"/>
    <property type="match status" value="2"/>
</dbReference>
<keyword evidence="10" id="KW-0229">DNA integration</keyword>
<dbReference type="Pfam" id="PF24626">
    <property type="entry name" value="SH3_Tf2-1"/>
    <property type="match status" value="1"/>
</dbReference>
<keyword evidence="5" id="KW-0479">Metal-binding</keyword>
<evidence type="ECO:0000256" key="4">
    <source>
        <dbReference type="ARBA" id="ARBA00022722"/>
    </source>
</evidence>
<keyword evidence="13" id="KW-0238">DNA-binding</keyword>
<dbReference type="GO" id="GO:0003887">
    <property type="term" value="F:DNA-directed DNA polymerase activity"/>
    <property type="evidence" value="ECO:0007669"/>
    <property type="project" value="UniProtKB-KW"/>
</dbReference>
<dbReference type="EMBL" id="SZYD01000013">
    <property type="protein sequence ID" value="KAD4384249.1"/>
    <property type="molecule type" value="Genomic_DNA"/>
</dbReference>
<evidence type="ECO:0000313" key="22">
    <source>
        <dbReference type="Proteomes" id="UP000326396"/>
    </source>
</evidence>
<feature type="domain" description="Integrase catalytic" evidence="20">
    <location>
        <begin position="497"/>
        <end position="620"/>
    </location>
</feature>
<feature type="region of interest" description="Disordered" evidence="17">
    <location>
        <begin position="1238"/>
        <end position="1279"/>
    </location>
</feature>
<dbReference type="PANTHER" id="PTHR37984">
    <property type="entry name" value="PROTEIN CBG26694"/>
    <property type="match status" value="1"/>
</dbReference>
<evidence type="ECO:0000259" key="18">
    <source>
        <dbReference type="PROSITE" id="PS50102"/>
    </source>
</evidence>
<evidence type="ECO:0000259" key="20">
    <source>
        <dbReference type="PROSITE" id="PS50994"/>
    </source>
</evidence>
<dbReference type="GO" id="GO:0003677">
    <property type="term" value="F:DNA binding"/>
    <property type="evidence" value="ECO:0007669"/>
    <property type="project" value="UniProtKB-KW"/>
</dbReference>
<dbReference type="GO" id="GO:0006508">
    <property type="term" value="P:proteolysis"/>
    <property type="evidence" value="ECO:0007669"/>
    <property type="project" value="UniProtKB-KW"/>
</dbReference>
<keyword evidence="3" id="KW-0548">Nucleotidyltransferase</keyword>
<dbReference type="GO" id="GO:0004190">
    <property type="term" value="F:aspartic-type endopeptidase activity"/>
    <property type="evidence" value="ECO:0007669"/>
    <property type="project" value="UniProtKB-KW"/>
</dbReference>
<dbReference type="PROSITE" id="PS50102">
    <property type="entry name" value="RRM"/>
    <property type="match status" value="1"/>
</dbReference>
<dbReference type="SUPFAM" id="SSF53098">
    <property type="entry name" value="Ribonuclease H-like"/>
    <property type="match status" value="1"/>
</dbReference>
<dbReference type="InterPro" id="IPR043502">
    <property type="entry name" value="DNA/RNA_pol_sf"/>
</dbReference>
<reference evidence="21 22" key="1">
    <citation type="submission" date="2019-05" db="EMBL/GenBank/DDBJ databases">
        <title>Mikania micrantha, genome provides insights into the molecular mechanism of rapid growth.</title>
        <authorList>
            <person name="Liu B."/>
        </authorList>
    </citation>
    <scope>NUCLEOTIDE SEQUENCE [LARGE SCALE GENOMIC DNA]</scope>
    <source>
        <strain evidence="21">NLD-2019</strain>
        <tissue evidence="21">Leaf</tissue>
    </source>
</reference>
<evidence type="ECO:0000256" key="17">
    <source>
        <dbReference type="SAM" id="MobiDB-lite"/>
    </source>
</evidence>
<dbReference type="FunFam" id="3.30.70.270:FF:000020">
    <property type="entry name" value="Transposon Tf2-6 polyprotein-like Protein"/>
    <property type="match status" value="1"/>
</dbReference>
<keyword evidence="12" id="KW-0239">DNA-directed DNA polymerase</keyword>
<keyword evidence="1" id="KW-0645">Protease</keyword>
<dbReference type="SUPFAM" id="SSF54928">
    <property type="entry name" value="RNA-binding domain, RBD"/>
    <property type="match status" value="2"/>
</dbReference>
<sequence>MPVDILRNHSCEIVFWKSALHLQLLKSTEILTRNVIRPLKAFLRPFSSPILLVKKKDATWRMCVDYWALNKITIADKYPIPNIDELLDELFGATIFSKIDLRSGYYQIRVNPADVEKTAFRTHSGHYEFKVMPFGLTNAPSTFQSAMNDLFRPYLRRFILVFFDDILVYSPSLEQHIENLTVTLELLEKNQFYAKFSKCCFGQSKVSFLGHIVSSEGVQVDQDKVTAVASWPVPTNVKEVRGFLGLTGYYRRFVKHYGLIARPLTGLTKKEGFIWNEETARAFNKLKQALVTAPVLRLPDFSAPFIVECDASSEGVGAILSQTDHPIAYFSKALSFNNRLKSAYDRELLALVAGKENKGADALSRRPFTAQLCTLLLPQSITLSDITQALHLDPYTLDILQKLAADPTSVPYFTWADQLLLYKGRVVVPADPSIRNNILREAHATPIGGHGGFLKTYKRVMLQFFWPNLKHDVRKYVQDCLICQQQKYETLAPAGLLQPLPIPNRVWEDISIDFIVGLPVSNRVDTILVVVDRLSKYAHFLPLKHPFTAKMVAAIFCKEVVRLHGYPRSIVSDRDAIFLSNFWQELFRLGHTSLKMSTSYHPQTDGQTEVVNRCLEAYLRCFANEQPKNGVPSYPPTLRPYVSGETNNAELETQLLLRDDMLQLLRANLQKAQDRMKAQADQKRRELSFQVGDAVFLRIQPYRQRSLAKKRFEKLSPRFYGPYLITKKVGPVAYELALPEDSRIHPVFHVSMLKPARGAVPTTPVSPLPITNDWEVDLQPAKILSHRWRPVHTSTVLELLVSWATRPLEEATWEDYDLFAEQFPHFRLEDKLFYREGSIDTIQPLKVYTRRNKQAQPHSLNTIEFKYVDAGDGREMGLKRQRVMDQGSSYYSAPPASNFIYNPPAYSYVNQPPAFPVVRLRGLPFDCSETDIIEFFHGLDIVDILFVHKHGKFAGEAFCVLGYAFQVEYALQKNRQNIGKRYVEVFRSNRQEYYKGICNVVSDSRIARPRSPRRSLPKRDPSKDNAQHTGVIRLRGLPFSANRDDIVEFFKGFVLLEDSVYFMVNSEGKVTGEAYVKFESAEDSKAAMMEDGTCIGNRYIELFPSTLEEWEEAITKGRVNLFLSMAPSTKNARKPLRKKKKKKIDEVKLIKQTNLVNLCSDDSVLKQKDEIISMNGCTTPKAQKYQIPEIGTCPPAPKKRRIVSCCMLRSRPISFFDPPDIELERPTEHVLIDDKTQRQLVVPKEGVAPPDEEEAEQRGPAETEGSHQPHLSTFETTPFTESILQGRPADLQYRDTQRQYEEDLRRERRDQAKQAELYARAAAYRLEEFRNDYFLQEEAVRQRTDYLAGYTSQVRPMQVDYPSLPPYVHGDQPPRYPQMFNPSPWVAYQHPGDQGSSTSGGSDPFNMQSLQESLMGRWFGPPMPIPPYDDDFHSTH</sequence>
<keyword evidence="4" id="KW-0540">Nuclease</keyword>
<evidence type="ECO:0000313" key="21">
    <source>
        <dbReference type="EMBL" id="KAD4384249.1"/>
    </source>
</evidence>
<dbReference type="GO" id="GO:0015074">
    <property type="term" value="P:DNA integration"/>
    <property type="evidence" value="ECO:0007669"/>
    <property type="project" value="UniProtKB-KW"/>
</dbReference>
<dbReference type="OrthoDB" id="2013610at2759"/>
<evidence type="ECO:0000256" key="14">
    <source>
        <dbReference type="ARBA" id="ARBA00023172"/>
    </source>
</evidence>
<keyword evidence="14" id="KW-0233">DNA recombination</keyword>
<dbReference type="InterPro" id="IPR012337">
    <property type="entry name" value="RNaseH-like_sf"/>
</dbReference>
<organism evidence="21 22">
    <name type="scientific">Mikania micrantha</name>
    <name type="common">bitter vine</name>
    <dbReference type="NCBI Taxonomy" id="192012"/>
    <lineage>
        <taxon>Eukaryota</taxon>
        <taxon>Viridiplantae</taxon>
        <taxon>Streptophyta</taxon>
        <taxon>Embryophyta</taxon>
        <taxon>Tracheophyta</taxon>
        <taxon>Spermatophyta</taxon>
        <taxon>Magnoliopsida</taxon>
        <taxon>eudicotyledons</taxon>
        <taxon>Gunneridae</taxon>
        <taxon>Pentapetalae</taxon>
        <taxon>asterids</taxon>
        <taxon>campanulids</taxon>
        <taxon>Asterales</taxon>
        <taxon>Asteraceae</taxon>
        <taxon>Asteroideae</taxon>
        <taxon>Heliantheae alliance</taxon>
        <taxon>Eupatorieae</taxon>
        <taxon>Mikania</taxon>
    </lineage>
</organism>
<dbReference type="InterPro" id="IPR036397">
    <property type="entry name" value="RNaseH_sf"/>
</dbReference>
<keyword evidence="7" id="KW-0255">Endonuclease</keyword>
<dbReference type="GO" id="GO:0006310">
    <property type="term" value="P:DNA recombination"/>
    <property type="evidence" value="ECO:0007669"/>
    <property type="project" value="UniProtKB-KW"/>
</dbReference>
<dbReference type="FunFam" id="3.10.10.10:FF:000007">
    <property type="entry name" value="Retrovirus-related Pol polyprotein from transposon 17.6-like Protein"/>
    <property type="match status" value="1"/>
</dbReference>
<dbReference type="InterPro" id="IPR041588">
    <property type="entry name" value="Integrase_H2C2"/>
</dbReference>
<accession>A0A5N6N1T3</accession>
<dbReference type="PROSITE" id="PS50878">
    <property type="entry name" value="RT_POL"/>
    <property type="match status" value="1"/>
</dbReference>
<dbReference type="Proteomes" id="UP000326396">
    <property type="component" value="Linkage Group LG3"/>
</dbReference>
<evidence type="ECO:0000256" key="2">
    <source>
        <dbReference type="ARBA" id="ARBA00022679"/>
    </source>
</evidence>
<evidence type="ECO:0000256" key="6">
    <source>
        <dbReference type="ARBA" id="ARBA00022750"/>
    </source>
</evidence>
<dbReference type="SUPFAM" id="SSF54160">
    <property type="entry name" value="Chromo domain-like"/>
    <property type="match status" value="1"/>
</dbReference>
<evidence type="ECO:0000256" key="15">
    <source>
        <dbReference type="ARBA" id="ARBA00023268"/>
    </source>
</evidence>
<dbReference type="InterPro" id="IPR035979">
    <property type="entry name" value="RBD_domain_sf"/>
</dbReference>
<dbReference type="Pfam" id="PF00078">
    <property type="entry name" value="RVT_1"/>
    <property type="match status" value="1"/>
</dbReference>
<dbReference type="GO" id="GO:0004519">
    <property type="term" value="F:endonuclease activity"/>
    <property type="evidence" value="ECO:0007669"/>
    <property type="project" value="UniProtKB-KW"/>
</dbReference>
<evidence type="ECO:0000256" key="3">
    <source>
        <dbReference type="ARBA" id="ARBA00022695"/>
    </source>
</evidence>
<name>A0A5N6N1T3_9ASTR</name>
<dbReference type="GO" id="GO:0003723">
    <property type="term" value="F:RNA binding"/>
    <property type="evidence" value="ECO:0007669"/>
    <property type="project" value="UniProtKB-UniRule"/>
</dbReference>
<evidence type="ECO:0000256" key="10">
    <source>
        <dbReference type="ARBA" id="ARBA00022908"/>
    </source>
</evidence>
<dbReference type="InterPro" id="IPR001584">
    <property type="entry name" value="Integrase_cat-core"/>
</dbReference>
<proteinExistence type="predicted"/>
<dbReference type="InterPro" id="IPR056924">
    <property type="entry name" value="SH3_Tf2-1"/>
</dbReference>
<protein>
    <submittedName>
        <fullName evidence="21">Uncharacterized protein</fullName>
    </submittedName>
</protein>
<dbReference type="InterPro" id="IPR043128">
    <property type="entry name" value="Rev_trsase/Diguanyl_cyclase"/>
</dbReference>
<keyword evidence="2" id="KW-0808">Transferase</keyword>
<dbReference type="SUPFAM" id="SSF56672">
    <property type="entry name" value="DNA/RNA polymerases"/>
    <property type="match status" value="1"/>
</dbReference>
<keyword evidence="11" id="KW-0695">RNA-directed DNA polymerase</keyword>
<dbReference type="Gene3D" id="1.10.340.70">
    <property type="match status" value="1"/>
</dbReference>
<dbReference type="InterPro" id="IPR012677">
    <property type="entry name" value="Nucleotide-bd_a/b_plait_sf"/>
</dbReference>
<evidence type="ECO:0000256" key="7">
    <source>
        <dbReference type="ARBA" id="ARBA00022759"/>
    </source>
</evidence>
<feature type="domain" description="RRM" evidence="18">
    <location>
        <begin position="1030"/>
        <end position="1107"/>
    </location>
</feature>
<evidence type="ECO:0000259" key="19">
    <source>
        <dbReference type="PROSITE" id="PS50878"/>
    </source>
</evidence>
<dbReference type="GO" id="GO:0046872">
    <property type="term" value="F:metal ion binding"/>
    <property type="evidence" value="ECO:0007669"/>
    <property type="project" value="UniProtKB-KW"/>
</dbReference>
<dbReference type="Pfam" id="PF00076">
    <property type="entry name" value="RRM_1"/>
    <property type="match status" value="1"/>
</dbReference>
<keyword evidence="16" id="KW-0694">RNA-binding</keyword>
<feature type="domain" description="Reverse transcriptase" evidence="19">
    <location>
        <begin position="34"/>
        <end position="213"/>
    </location>
</feature>
<dbReference type="SMART" id="SM00360">
    <property type="entry name" value="RRM"/>
    <property type="match status" value="2"/>
</dbReference>
<evidence type="ECO:0000256" key="9">
    <source>
        <dbReference type="ARBA" id="ARBA00022842"/>
    </source>
</evidence>
<dbReference type="InterPro" id="IPR050951">
    <property type="entry name" value="Retrovirus_Pol_polyprotein"/>
</dbReference>
<evidence type="ECO:0000256" key="1">
    <source>
        <dbReference type="ARBA" id="ARBA00022670"/>
    </source>
</evidence>
<dbReference type="CDD" id="cd01647">
    <property type="entry name" value="RT_LTR"/>
    <property type="match status" value="1"/>
</dbReference>
<evidence type="ECO:0000256" key="16">
    <source>
        <dbReference type="PROSITE-ProRule" id="PRU00176"/>
    </source>
</evidence>
<keyword evidence="15" id="KW-0511">Multifunctional enzyme</keyword>
<evidence type="ECO:0000256" key="5">
    <source>
        <dbReference type="ARBA" id="ARBA00022723"/>
    </source>
</evidence>
<dbReference type="Gene3D" id="3.30.70.330">
    <property type="match status" value="2"/>
</dbReference>
<dbReference type="PROSITE" id="PS50994">
    <property type="entry name" value="INTEGRASE"/>
    <property type="match status" value="1"/>
</dbReference>
<dbReference type="GO" id="GO:0003964">
    <property type="term" value="F:RNA-directed DNA polymerase activity"/>
    <property type="evidence" value="ECO:0007669"/>
    <property type="project" value="UniProtKB-KW"/>
</dbReference>
<dbReference type="InterPro" id="IPR000477">
    <property type="entry name" value="RT_dom"/>
</dbReference>
<dbReference type="Gene3D" id="3.30.420.10">
    <property type="entry name" value="Ribonuclease H-like superfamily/Ribonuclease H"/>
    <property type="match status" value="1"/>
</dbReference>
<keyword evidence="22" id="KW-1185">Reference proteome</keyword>
<dbReference type="Pfam" id="PF17919">
    <property type="entry name" value="RT_RNaseH_2"/>
    <property type="match status" value="1"/>
</dbReference>
<keyword evidence="9" id="KW-0460">Magnesium</keyword>
<feature type="compositionally biased region" description="Polar residues" evidence="17">
    <location>
        <begin position="1269"/>
        <end position="1279"/>
    </location>
</feature>
<evidence type="ECO:0000256" key="12">
    <source>
        <dbReference type="ARBA" id="ARBA00022932"/>
    </source>
</evidence>
<dbReference type="Pfam" id="PF17921">
    <property type="entry name" value="Integrase_H2C2"/>
    <property type="match status" value="1"/>
</dbReference>
<dbReference type="InterPro" id="IPR000504">
    <property type="entry name" value="RRM_dom"/>
</dbReference>
<evidence type="ECO:0000256" key="11">
    <source>
        <dbReference type="ARBA" id="ARBA00022918"/>
    </source>
</evidence>
<dbReference type="Gene3D" id="3.30.70.270">
    <property type="match status" value="2"/>
</dbReference>
<keyword evidence="8" id="KW-0378">Hydrolase</keyword>
<evidence type="ECO:0000256" key="13">
    <source>
        <dbReference type="ARBA" id="ARBA00023125"/>
    </source>
</evidence>
<evidence type="ECO:0000256" key="8">
    <source>
        <dbReference type="ARBA" id="ARBA00022801"/>
    </source>
</evidence>
<dbReference type="InterPro" id="IPR016197">
    <property type="entry name" value="Chromo-like_dom_sf"/>
</dbReference>